<dbReference type="InterPro" id="IPR023696">
    <property type="entry name" value="Ureohydrolase_dom_sf"/>
</dbReference>
<keyword evidence="5 10" id="KW-0479">Metal-binding</keyword>
<evidence type="ECO:0000256" key="5">
    <source>
        <dbReference type="ARBA" id="ARBA00022723"/>
    </source>
</evidence>
<comment type="pathway">
    <text evidence="1">Nitrogen metabolism; urea cycle; L-ornithine and urea from L-arginine: step 1/1.</text>
</comment>
<proteinExistence type="inferred from homology"/>
<dbReference type="PANTHER" id="PTHR43782">
    <property type="entry name" value="ARGINASE"/>
    <property type="match status" value="1"/>
</dbReference>
<evidence type="ECO:0000256" key="13">
    <source>
        <dbReference type="RuleBase" id="RU361159"/>
    </source>
</evidence>
<dbReference type="GO" id="GO:0030145">
    <property type="term" value="F:manganese ion binding"/>
    <property type="evidence" value="ECO:0007669"/>
    <property type="project" value="TreeGrafter"/>
</dbReference>
<evidence type="ECO:0000256" key="10">
    <source>
        <dbReference type="PIRSR" id="PIRSR036979-1"/>
    </source>
</evidence>
<accession>A0A2M8PDT4</accession>
<feature type="binding site" evidence="10">
    <location>
        <position position="234"/>
    </location>
    <ligand>
        <name>Mn(2+)</name>
        <dbReference type="ChEBI" id="CHEBI:29035"/>
        <label>2</label>
    </ligand>
</feature>
<evidence type="ECO:0000256" key="3">
    <source>
        <dbReference type="ARBA" id="ARBA00018123"/>
    </source>
</evidence>
<sequence length="307" mass="33200">MLNNSRVVRILGVPMDLGQNRRGVDMGPSAIRYAGLQERLQRLGYTVHDCGNLDVPVVEEVSARELSAHSADGRARHVQTVAEVCDRIYQEILSCIPEEDFAIVLGGDHSISMGSISAMTRRRPTGVIWVDAHGDFNTPETSPSGNVHGMPVAALIGQGAPALVNIGYAGAKLQPSQIAMIGVRDLDAEERVRLAESHISVFTMTDIDEHGIAEVTRRALDRLNFMDALHVSLDMDALDPEDAPGVGTPVRGGLSYREAHLLMEILSACGKVRSMDIVEINPILDNRNQTAETAVELAASLLGKRIL</sequence>
<dbReference type="Gene3D" id="3.40.800.10">
    <property type="entry name" value="Ureohydrolase domain"/>
    <property type="match status" value="1"/>
</dbReference>
<comment type="similarity">
    <text evidence="11 12">Belongs to the arginase family.</text>
</comment>
<feature type="binding site" evidence="10">
    <location>
        <position position="236"/>
    </location>
    <ligand>
        <name>Mn(2+)</name>
        <dbReference type="ChEBI" id="CHEBI:29035"/>
        <label>1</label>
    </ligand>
</feature>
<dbReference type="PROSITE" id="PS01053">
    <property type="entry name" value="ARGINASE_1"/>
    <property type="match status" value="1"/>
</dbReference>
<gene>
    <name evidence="14" type="primary">rocF</name>
    <name evidence="14" type="ORF">CUN49_09190</name>
</gene>
<dbReference type="CDD" id="cd09989">
    <property type="entry name" value="Arginase"/>
    <property type="match status" value="1"/>
</dbReference>
<dbReference type="UniPathway" id="UPA00158">
    <property type="reaction ID" value="UER00270"/>
</dbReference>
<evidence type="ECO:0000256" key="1">
    <source>
        <dbReference type="ARBA" id="ARBA00005098"/>
    </source>
</evidence>
<keyword evidence="7 10" id="KW-0464">Manganese</keyword>
<feature type="binding site" evidence="10">
    <location>
        <position position="135"/>
    </location>
    <ligand>
        <name>Mn(2+)</name>
        <dbReference type="ChEBI" id="CHEBI:29035"/>
        <label>1</label>
    </ligand>
</feature>
<dbReference type="NCBIfam" id="TIGR01229">
    <property type="entry name" value="rocF_arginase"/>
    <property type="match status" value="1"/>
</dbReference>
<dbReference type="InterPro" id="IPR020855">
    <property type="entry name" value="Ureohydrolase_Mn_BS"/>
</dbReference>
<dbReference type="GO" id="GO:0000050">
    <property type="term" value="P:urea cycle"/>
    <property type="evidence" value="ECO:0007669"/>
    <property type="project" value="UniProtKB-UniPathway"/>
</dbReference>
<dbReference type="SUPFAM" id="SSF52768">
    <property type="entry name" value="Arginase/deacetylase"/>
    <property type="match status" value="1"/>
</dbReference>
<dbReference type="EC" id="3.5.3.1" evidence="2 9"/>
<dbReference type="GO" id="GO:0005737">
    <property type="term" value="C:cytoplasm"/>
    <property type="evidence" value="ECO:0007669"/>
    <property type="project" value="TreeGrafter"/>
</dbReference>
<feature type="binding site" evidence="10">
    <location>
        <position position="131"/>
    </location>
    <ligand>
        <name>Mn(2+)</name>
        <dbReference type="ChEBI" id="CHEBI:29035"/>
        <label>1</label>
    </ligand>
</feature>
<evidence type="ECO:0000256" key="9">
    <source>
        <dbReference type="NCBIfam" id="TIGR01229"/>
    </source>
</evidence>
<dbReference type="Proteomes" id="UP000229681">
    <property type="component" value="Unassembled WGS sequence"/>
</dbReference>
<feature type="binding site" evidence="10">
    <location>
        <position position="133"/>
    </location>
    <ligand>
        <name>Mn(2+)</name>
        <dbReference type="ChEBI" id="CHEBI:29035"/>
        <label>1</label>
    </ligand>
</feature>
<feature type="binding site" evidence="10">
    <location>
        <position position="109"/>
    </location>
    <ligand>
        <name>Mn(2+)</name>
        <dbReference type="ChEBI" id="CHEBI:29035"/>
        <label>1</label>
    </ligand>
</feature>
<evidence type="ECO:0000256" key="11">
    <source>
        <dbReference type="PROSITE-ProRule" id="PRU00742"/>
    </source>
</evidence>
<evidence type="ECO:0000256" key="6">
    <source>
        <dbReference type="ARBA" id="ARBA00022801"/>
    </source>
</evidence>
<evidence type="ECO:0000256" key="2">
    <source>
        <dbReference type="ARBA" id="ARBA00012168"/>
    </source>
</evidence>
<dbReference type="AlphaFoldDB" id="A0A2M8PDT4"/>
<comment type="cofactor">
    <cofactor evidence="10 13">
        <name>Mn(2+)</name>
        <dbReference type="ChEBI" id="CHEBI:29035"/>
    </cofactor>
    <text evidence="10 13">Binds 2 manganese ions per subunit.</text>
</comment>
<evidence type="ECO:0000313" key="15">
    <source>
        <dbReference type="Proteomes" id="UP000229681"/>
    </source>
</evidence>
<evidence type="ECO:0000256" key="8">
    <source>
        <dbReference type="ARBA" id="ARBA00047391"/>
    </source>
</evidence>
<evidence type="ECO:0000256" key="4">
    <source>
        <dbReference type="ARBA" id="ARBA00022503"/>
    </source>
</evidence>
<keyword evidence="6 12" id="KW-0378">Hydrolase</keyword>
<dbReference type="InterPro" id="IPR014033">
    <property type="entry name" value="Arginase"/>
</dbReference>
<comment type="catalytic activity">
    <reaction evidence="8 13">
        <text>L-arginine + H2O = urea + L-ornithine</text>
        <dbReference type="Rhea" id="RHEA:20569"/>
        <dbReference type="ChEBI" id="CHEBI:15377"/>
        <dbReference type="ChEBI" id="CHEBI:16199"/>
        <dbReference type="ChEBI" id="CHEBI:32682"/>
        <dbReference type="ChEBI" id="CHEBI:46911"/>
        <dbReference type="EC" id="3.5.3.1"/>
    </reaction>
</comment>
<dbReference type="PIRSF" id="PIRSF036979">
    <property type="entry name" value="Arginase"/>
    <property type="match status" value="1"/>
</dbReference>
<dbReference type="PRINTS" id="PR00116">
    <property type="entry name" value="ARGINASE"/>
</dbReference>
<dbReference type="Pfam" id="PF00491">
    <property type="entry name" value="Arginase"/>
    <property type="match status" value="1"/>
</dbReference>
<dbReference type="PANTHER" id="PTHR43782:SF3">
    <property type="entry name" value="ARGINASE"/>
    <property type="match status" value="1"/>
</dbReference>
<protein>
    <recommendedName>
        <fullName evidence="3 9">Arginase</fullName>
        <ecNumber evidence="2 9">3.5.3.1</ecNumber>
    </recommendedName>
</protein>
<keyword evidence="4 13" id="KW-0056">Arginine metabolism</keyword>
<dbReference type="InterPro" id="IPR006035">
    <property type="entry name" value="Ureohydrolase"/>
</dbReference>
<comment type="caution">
    <text evidence="14">The sequence shown here is derived from an EMBL/GenBank/DDBJ whole genome shotgun (WGS) entry which is preliminary data.</text>
</comment>
<evidence type="ECO:0000256" key="7">
    <source>
        <dbReference type="ARBA" id="ARBA00023211"/>
    </source>
</evidence>
<dbReference type="EMBL" id="PGTM01000119">
    <property type="protein sequence ID" value="PJF35709.1"/>
    <property type="molecule type" value="Genomic_DNA"/>
</dbReference>
<evidence type="ECO:0000256" key="12">
    <source>
        <dbReference type="RuleBase" id="RU003684"/>
    </source>
</evidence>
<reference evidence="14 15" key="1">
    <citation type="submission" date="2017-11" db="EMBL/GenBank/DDBJ databases">
        <title>Evolution of Phototrophy in the Chloroflexi Phylum Driven by Horizontal Gene Transfer.</title>
        <authorList>
            <person name="Ward L.M."/>
            <person name="Hemp J."/>
            <person name="Shih P.M."/>
            <person name="Mcglynn S.E."/>
            <person name="Fischer W."/>
        </authorList>
    </citation>
    <scope>NUCLEOTIDE SEQUENCE [LARGE SCALE GENOMIC DNA]</scope>
    <source>
        <strain evidence="14">JP3_13</strain>
    </source>
</reference>
<dbReference type="GO" id="GO:0006525">
    <property type="term" value="P:arginine metabolic process"/>
    <property type="evidence" value="ECO:0007669"/>
    <property type="project" value="UniProtKB-KW"/>
</dbReference>
<dbReference type="GO" id="GO:0004053">
    <property type="term" value="F:arginase activity"/>
    <property type="evidence" value="ECO:0007669"/>
    <property type="project" value="UniProtKB-UniRule"/>
</dbReference>
<evidence type="ECO:0000313" key="14">
    <source>
        <dbReference type="EMBL" id="PJF35709.1"/>
    </source>
</evidence>
<dbReference type="FunFam" id="3.40.800.10:FF:000012">
    <property type="entry name" value="Arginase"/>
    <property type="match status" value="1"/>
</dbReference>
<dbReference type="PROSITE" id="PS51409">
    <property type="entry name" value="ARGINASE_2"/>
    <property type="match status" value="1"/>
</dbReference>
<name>A0A2M8PDT4_9CHLR</name>
<organism evidence="14 15">
    <name type="scientific">Candidatus Thermofonsia Clade 1 bacterium</name>
    <dbReference type="NCBI Taxonomy" id="2364210"/>
    <lineage>
        <taxon>Bacteria</taxon>
        <taxon>Bacillati</taxon>
        <taxon>Chloroflexota</taxon>
        <taxon>Candidatus Thermofontia</taxon>
        <taxon>Candidatus Thermofonsia Clade 1</taxon>
    </lineage>
</organism>